<comment type="caution">
    <text evidence="5">The sequence shown here is derived from an EMBL/GenBank/DDBJ whole genome shotgun (WGS) entry which is preliminary data.</text>
</comment>
<dbReference type="InterPro" id="IPR040079">
    <property type="entry name" value="Glutathione_S-Trfase"/>
</dbReference>
<dbReference type="Gene3D" id="1.20.1050.10">
    <property type="match status" value="1"/>
</dbReference>
<dbReference type="Pfam" id="PF13409">
    <property type="entry name" value="GST_N_2"/>
    <property type="match status" value="1"/>
</dbReference>
<dbReference type="InterPro" id="IPR004045">
    <property type="entry name" value="Glutathione_S-Trfase_N"/>
</dbReference>
<evidence type="ECO:0000313" key="6">
    <source>
        <dbReference type="Proteomes" id="UP000281975"/>
    </source>
</evidence>
<dbReference type="SFLD" id="SFLDS00019">
    <property type="entry name" value="Glutathione_Transferase_(cytos"/>
    <property type="match status" value="1"/>
</dbReference>
<dbReference type="PANTHER" id="PTHR43917:SF8">
    <property type="entry name" value="GH16740P-RELATED"/>
    <property type="match status" value="1"/>
</dbReference>
<dbReference type="InterPro" id="IPR036249">
    <property type="entry name" value="Thioredoxin-like_sf"/>
</dbReference>
<dbReference type="Gene3D" id="3.40.30.10">
    <property type="entry name" value="Glutaredoxin"/>
    <property type="match status" value="1"/>
</dbReference>
<dbReference type="RefSeq" id="WP_121170072.1">
    <property type="nucleotide sequence ID" value="NZ_RBIN01000001.1"/>
</dbReference>
<dbReference type="PROSITE" id="PS50404">
    <property type="entry name" value="GST_NTER"/>
    <property type="match status" value="1"/>
</dbReference>
<accession>A0A420X022</accession>
<feature type="domain" description="GST C-terminal" evidence="4">
    <location>
        <begin position="102"/>
        <end position="251"/>
    </location>
</feature>
<protein>
    <submittedName>
        <fullName evidence="5">Glutathione S-transferase</fullName>
    </submittedName>
</protein>
<dbReference type="InterPro" id="IPR036282">
    <property type="entry name" value="Glutathione-S-Trfase_C_sf"/>
</dbReference>
<dbReference type="SFLD" id="SFLDG00358">
    <property type="entry name" value="Main_(cytGST)"/>
    <property type="match status" value="1"/>
</dbReference>
<dbReference type="GO" id="GO:0016740">
    <property type="term" value="F:transferase activity"/>
    <property type="evidence" value="ECO:0007669"/>
    <property type="project" value="UniProtKB-KW"/>
</dbReference>
<comment type="subcellular location">
    <subcellularLocation>
        <location evidence="1">Cytoplasm</location>
    </subcellularLocation>
</comment>
<keyword evidence="2" id="KW-0963">Cytoplasm</keyword>
<dbReference type="EMBL" id="RBIN01000001">
    <property type="protein sequence ID" value="RKR07196.1"/>
    <property type="molecule type" value="Genomic_DNA"/>
</dbReference>
<name>A0A420X022_9GAMM</name>
<gene>
    <name evidence="5" type="ORF">C7446_0004</name>
</gene>
<dbReference type="Pfam" id="PF13410">
    <property type="entry name" value="GST_C_2"/>
    <property type="match status" value="1"/>
</dbReference>
<organism evidence="5 6">
    <name type="scientific">Kushneria sinocarnis</name>
    <dbReference type="NCBI Taxonomy" id="595502"/>
    <lineage>
        <taxon>Bacteria</taxon>
        <taxon>Pseudomonadati</taxon>
        <taxon>Pseudomonadota</taxon>
        <taxon>Gammaproteobacteria</taxon>
        <taxon>Oceanospirillales</taxon>
        <taxon>Halomonadaceae</taxon>
        <taxon>Kushneria</taxon>
    </lineage>
</organism>
<evidence type="ECO:0000256" key="2">
    <source>
        <dbReference type="ARBA" id="ARBA00022490"/>
    </source>
</evidence>
<dbReference type="SUPFAM" id="SSF52833">
    <property type="entry name" value="Thioredoxin-like"/>
    <property type="match status" value="1"/>
</dbReference>
<dbReference type="AlphaFoldDB" id="A0A420X022"/>
<evidence type="ECO:0000256" key="1">
    <source>
        <dbReference type="ARBA" id="ARBA00004496"/>
    </source>
</evidence>
<feature type="domain" description="GST N-terminal" evidence="3">
    <location>
        <begin position="1"/>
        <end position="91"/>
    </location>
</feature>
<keyword evidence="5" id="KW-0808">Transferase</keyword>
<dbReference type="SUPFAM" id="SSF47616">
    <property type="entry name" value="GST C-terminal domain-like"/>
    <property type="match status" value="1"/>
</dbReference>
<dbReference type="Proteomes" id="UP000281975">
    <property type="component" value="Unassembled WGS sequence"/>
</dbReference>
<dbReference type="GO" id="GO:0005737">
    <property type="term" value="C:cytoplasm"/>
    <property type="evidence" value="ECO:0007669"/>
    <property type="project" value="UniProtKB-SubCell"/>
</dbReference>
<evidence type="ECO:0000259" key="3">
    <source>
        <dbReference type="PROSITE" id="PS50404"/>
    </source>
</evidence>
<dbReference type="PROSITE" id="PS50405">
    <property type="entry name" value="GST_CTER"/>
    <property type="match status" value="1"/>
</dbReference>
<dbReference type="InterPro" id="IPR051369">
    <property type="entry name" value="GST_Theta"/>
</dbReference>
<evidence type="ECO:0000313" key="5">
    <source>
        <dbReference type="EMBL" id="RKR07196.1"/>
    </source>
</evidence>
<keyword evidence="6" id="KW-1185">Reference proteome</keyword>
<evidence type="ECO:0000259" key="4">
    <source>
        <dbReference type="PROSITE" id="PS50405"/>
    </source>
</evidence>
<reference evidence="5 6" key="1">
    <citation type="submission" date="2018-10" db="EMBL/GenBank/DDBJ databases">
        <title>Genomic Encyclopedia of Type Strains, Phase IV (KMG-IV): sequencing the most valuable type-strain genomes for metagenomic binning, comparative biology and taxonomic classification.</title>
        <authorList>
            <person name="Goeker M."/>
        </authorList>
    </citation>
    <scope>NUCLEOTIDE SEQUENCE [LARGE SCALE GENOMIC DNA]</scope>
    <source>
        <strain evidence="5 6">DSM 23229</strain>
    </source>
</reference>
<dbReference type="OrthoDB" id="9797500at2"/>
<dbReference type="PANTHER" id="PTHR43917">
    <property type="match status" value="1"/>
</dbReference>
<sequence length="254" mass="28831">MQPTLYAHRLSQPSRAVEILLRELACDYAWQEVDFAGGATRTAWFTELNPLQTVPALALPDDAAARNARPPVLGESQAIMRYLCRTADETATAAQWYPGDRDPHRTARIDQWLAWHHGALRRFDMFHHIMNLHLTQPMLKREIQATLLRPLQEGLNAGLATLEAHFARQPADSPLTVTGDPRPTLADLALGCELYQIAVVGYRFDRYPRVARWLEDMAQRRHFHEVSREVIAQGRTIREQSGPYLELDTAFAGT</sequence>
<dbReference type="InterPro" id="IPR010987">
    <property type="entry name" value="Glutathione-S-Trfase_C-like"/>
</dbReference>
<proteinExistence type="predicted"/>